<dbReference type="InParanoid" id="A0A1E7FQJ4"/>
<dbReference type="EMBL" id="KV784354">
    <property type="protein sequence ID" value="OEU20440.1"/>
    <property type="molecule type" value="Genomic_DNA"/>
</dbReference>
<gene>
    <name evidence="2" type="ORF">FRACYDRAFT_234065</name>
</gene>
<dbReference type="AlphaFoldDB" id="A0A1E7FQJ4"/>
<proteinExistence type="predicted"/>
<feature type="region of interest" description="Disordered" evidence="1">
    <location>
        <begin position="1"/>
        <end position="22"/>
    </location>
</feature>
<dbReference type="KEGG" id="fcy:FRACYDRAFT_234065"/>
<evidence type="ECO:0000256" key="1">
    <source>
        <dbReference type="SAM" id="MobiDB-lite"/>
    </source>
</evidence>
<feature type="compositionally biased region" description="Low complexity" evidence="1">
    <location>
        <begin position="332"/>
        <end position="356"/>
    </location>
</feature>
<accession>A0A1E7FQJ4</accession>
<keyword evidence="3" id="KW-1185">Reference proteome</keyword>
<feature type="compositionally biased region" description="Pro residues" evidence="1">
    <location>
        <begin position="419"/>
        <end position="431"/>
    </location>
</feature>
<evidence type="ECO:0000313" key="3">
    <source>
        <dbReference type="Proteomes" id="UP000095751"/>
    </source>
</evidence>
<dbReference type="Proteomes" id="UP000095751">
    <property type="component" value="Unassembled WGS sequence"/>
</dbReference>
<organism evidence="2 3">
    <name type="scientific">Fragilariopsis cylindrus CCMP1102</name>
    <dbReference type="NCBI Taxonomy" id="635003"/>
    <lineage>
        <taxon>Eukaryota</taxon>
        <taxon>Sar</taxon>
        <taxon>Stramenopiles</taxon>
        <taxon>Ochrophyta</taxon>
        <taxon>Bacillariophyta</taxon>
        <taxon>Bacillariophyceae</taxon>
        <taxon>Bacillariophycidae</taxon>
        <taxon>Bacillariales</taxon>
        <taxon>Bacillariaceae</taxon>
        <taxon>Fragilariopsis</taxon>
    </lineage>
</organism>
<reference evidence="2 3" key="1">
    <citation type="submission" date="2016-09" db="EMBL/GenBank/DDBJ databases">
        <title>Extensive genetic diversity and differential bi-allelic expression allows diatom success in the polar Southern Ocean.</title>
        <authorList>
            <consortium name="DOE Joint Genome Institute"/>
            <person name="Mock T."/>
            <person name="Otillar R.P."/>
            <person name="Strauss J."/>
            <person name="Dupont C."/>
            <person name="Frickenhaus S."/>
            <person name="Maumus F."/>
            <person name="Mcmullan M."/>
            <person name="Sanges R."/>
            <person name="Schmutz J."/>
            <person name="Toseland A."/>
            <person name="Valas R."/>
            <person name="Veluchamy A."/>
            <person name="Ward B.J."/>
            <person name="Allen A."/>
            <person name="Barry K."/>
            <person name="Falciatore A."/>
            <person name="Ferrante M."/>
            <person name="Fortunato A.E."/>
            <person name="Gloeckner G."/>
            <person name="Gruber A."/>
            <person name="Hipkin R."/>
            <person name="Janech M."/>
            <person name="Kroth P."/>
            <person name="Leese F."/>
            <person name="Lindquist E."/>
            <person name="Lyon B.R."/>
            <person name="Martin J."/>
            <person name="Mayer C."/>
            <person name="Parker M."/>
            <person name="Quesneville H."/>
            <person name="Raymond J."/>
            <person name="Uhlig C."/>
            <person name="Valentin K.U."/>
            <person name="Worden A.Z."/>
            <person name="Armbrust E.V."/>
            <person name="Bowler C."/>
            <person name="Green B."/>
            <person name="Moulton V."/>
            <person name="Van Oosterhout C."/>
            <person name="Grigoriev I."/>
        </authorList>
    </citation>
    <scope>NUCLEOTIDE SEQUENCE [LARGE SCALE GENOMIC DNA]</scope>
    <source>
        <strain evidence="2 3">CCMP1102</strain>
    </source>
</reference>
<feature type="compositionally biased region" description="Basic and acidic residues" evidence="1">
    <location>
        <begin position="357"/>
        <end position="369"/>
    </location>
</feature>
<feature type="compositionally biased region" description="Low complexity" evidence="1">
    <location>
        <begin position="393"/>
        <end position="418"/>
    </location>
</feature>
<feature type="region of interest" description="Disordered" evidence="1">
    <location>
        <begin position="208"/>
        <end position="456"/>
    </location>
</feature>
<feature type="compositionally biased region" description="Low complexity" evidence="1">
    <location>
        <begin position="432"/>
        <end position="442"/>
    </location>
</feature>
<feature type="region of interest" description="Disordered" evidence="1">
    <location>
        <begin position="82"/>
        <end position="104"/>
    </location>
</feature>
<name>A0A1E7FQJ4_9STRA</name>
<protein>
    <submittedName>
        <fullName evidence="2">Uncharacterized protein</fullName>
    </submittedName>
</protein>
<evidence type="ECO:0000313" key="2">
    <source>
        <dbReference type="EMBL" id="OEU20440.1"/>
    </source>
</evidence>
<feature type="compositionally biased region" description="Polar residues" evidence="1">
    <location>
        <begin position="247"/>
        <end position="261"/>
    </location>
</feature>
<sequence length="492" mass="53732">MTLPPYHVSTITNDDDDTPNLTEDEKLEDMLATEMSLKAKIADHKANANSDTSAVKFADVLIEQQNNESYSQQEMYDRISEQRNVDRSNATNNAREAEKLEKAKRSKLNKHYDDADLIEHMDVQKATLAAEAARAKASTTSSLFGYLGRNFASVLPSPFSAKAPVNDKSDTPRTSLEKHANHVYDDLVKPLEDEVTFGLDPLQALPDKTTPKFDFGVTEGTNFSHGSNQDGLKKPRNGNFKKGNSVKPANQNAPSPISYQTPPDYLAVSNPPARPSADSHANHVNQVSPLADSHPPARPSADSHVNHVNQVPPPSDSHVNHAHQVPPPAHAHPPADQHAYQHAHPPADQHAYQHAHPPADQHAYHHPPADQHVYQPTHHVNHPYQPNSPDFQPTSHHAPSPAHHPATGYNASPPTGYNAPPPANYNAPPPANNNASPLATYNAPPPANNAPPHANNAHYPATNNSAHLDVGEYWVCFFLHLFEVMGSNICCP</sequence>
<feature type="compositionally biased region" description="Polar residues" evidence="1">
    <location>
        <begin position="219"/>
        <end position="230"/>
    </location>
</feature>